<keyword evidence="3" id="KW-1185">Reference proteome</keyword>
<evidence type="ECO:0000313" key="2">
    <source>
        <dbReference type="EMBL" id="OQO15326.1"/>
    </source>
</evidence>
<dbReference type="EMBL" id="NAJO01000001">
    <property type="protein sequence ID" value="OQO15326.1"/>
    <property type="molecule type" value="Genomic_DNA"/>
</dbReference>
<sequence length="315" mass="34895">MTRVLTFLAILFAMVRAMAIGVGISLSFDYGTVSVAYPNRTVDSVLRVDGDEGYRTMMRNQTWTRPQDEEMYYTPNIWEPPSFPTQVTRLEMRQSCVHPPNSALHGMLEQLKTAVVTHTGADMDTAHIVFPLNPSISLTTALEHSTRALNIRELSNMHWATIAAAYYLSDLRDSGCDRENVLLTVDYSRAGIIATLSGECYGMTWPQRTFFDLNPVIAGTNITDTERIVTLFNTLISHPITDWDGENLHGLDKIVLMGELGNTPEIRTMLRQALDAGPSGGVLEDKLVHQESPNDPLFVASAGAAMDSMLSRQPS</sequence>
<dbReference type="OrthoDB" id="3643156at2759"/>
<dbReference type="AlphaFoldDB" id="A0A1V8TVG3"/>
<feature type="chain" id="PRO_5010703119" evidence="1">
    <location>
        <begin position="18"/>
        <end position="315"/>
    </location>
</feature>
<reference evidence="3" key="1">
    <citation type="submission" date="2017-03" db="EMBL/GenBank/DDBJ databases">
        <title>Genomes of endolithic fungi from Antarctica.</title>
        <authorList>
            <person name="Coleine C."/>
            <person name="Masonjones S."/>
            <person name="Stajich J.E."/>
        </authorList>
    </citation>
    <scope>NUCLEOTIDE SEQUENCE [LARGE SCALE GENOMIC DNA]</scope>
    <source>
        <strain evidence="3">CCFEE 5527</strain>
    </source>
</reference>
<comment type="caution">
    <text evidence="2">The sequence shown here is derived from an EMBL/GenBank/DDBJ whole genome shotgun (WGS) entry which is preliminary data.</text>
</comment>
<evidence type="ECO:0000256" key="1">
    <source>
        <dbReference type="SAM" id="SignalP"/>
    </source>
</evidence>
<name>A0A1V8TVG3_9PEZI</name>
<feature type="signal peptide" evidence="1">
    <location>
        <begin position="1"/>
        <end position="17"/>
    </location>
</feature>
<organism evidence="2 3">
    <name type="scientific">Cryoendolithus antarcticus</name>
    <dbReference type="NCBI Taxonomy" id="1507870"/>
    <lineage>
        <taxon>Eukaryota</taxon>
        <taxon>Fungi</taxon>
        <taxon>Dikarya</taxon>
        <taxon>Ascomycota</taxon>
        <taxon>Pezizomycotina</taxon>
        <taxon>Dothideomycetes</taxon>
        <taxon>Dothideomycetidae</taxon>
        <taxon>Cladosporiales</taxon>
        <taxon>Cladosporiaceae</taxon>
        <taxon>Cryoendolithus</taxon>
    </lineage>
</organism>
<evidence type="ECO:0000313" key="3">
    <source>
        <dbReference type="Proteomes" id="UP000192596"/>
    </source>
</evidence>
<proteinExistence type="predicted"/>
<keyword evidence="1" id="KW-0732">Signal</keyword>
<dbReference type="Proteomes" id="UP000192596">
    <property type="component" value="Unassembled WGS sequence"/>
</dbReference>
<gene>
    <name evidence="2" type="ORF">B0A48_00709</name>
</gene>
<protein>
    <submittedName>
        <fullName evidence="2">Uncharacterized protein</fullName>
    </submittedName>
</protein>
<dbReference type="InParanoid" id="A0A1V8TVG3"/>
<accession>A0A1V8TVG3</accession>